<dbReference type="EMBL" id="JAVRHQ010000022">
    <property type="protein sequence ID" value="MDT0644197.1"/>
    <property type="molecule type" value="Genomic_DNA"/>
</dbReference>
<reference evidence="2 3" key="1">
    <citation type="submission" date="2023-09" db="EMBL/GenBank/DDBJ databases">
        <authorList>
            <person name="Rey-Velasco X."/>
        </authorList>
    </citation>
    <scope>NUCLEOTIDE SEQUENCE [LARGE SCALE GENOMIC DNA]</scope>
    <source>
        <strain evidence="2 3">F363</strain>
    </source>
</reference>
<accession>A0ABU3CCY5</accession>
<feature type="domain" description="RES" evidence="1">
    <location>
        <begin position="3"/>
        <end position="146"/>
    </location>
</feature>
<dbReference type="InterPro" id="IPR014914">
    <property type="entry name" value="RES_dom"/>
</dbReference>
<sequence length="156" mass="17400">MQVYRLYEKNPLHSSLGFGGGGGGRWNYAGAPLIYASNIISLPFLELYSIKGTAVTTSKWILATLEIEGEIPMLEPDNLPADWNRRPHSRTTKDFGTAWANSKEMLCLKVPSARIPLSAYPSEFNLLLNPLHPGFYENVKVNSEENVSFAINEVKK</sequence>
<comment type="caution">
    <text evidence="2">The sequence shown here is derived from an EMBL/GenBank/DDBJ whole genome shotgun (WGS) entry which is preliminary data.</text>
</comment>
<dbReference type="Pfam" id="PF08808">
    <property type="entry name" value="RES"/>
    <property type="match status" value="1"/>
</dbReference>
<evidence type="ECO:0000313" key="2">
    <source>
        <dbReference type="EMBL" id="MDT0644197.1"/>
    </source>
</evidence>
<protein>
    <submittedName>
        <fullName evidence="2">RES domain-containing protein</fullName>
    </submittedName>
</protein>
<name>A0ABU3CCY5_9FLAO</name>
<gene>
    <name evidence="2" type="ORF">RM553_15275</name>
</gene>
<organism evidence="2 3">
    <name type="scientific">Autumnicola tepida</name>
    <dbReference type="NCBI Taxonomy" id="3075595"/>
    <lineage>
        <taxon>Bacteria</taxon>
        <taxon>Pseudomonadati</taxon>
        <taxon>Bacteroidota</taxon>
        <taxon>Flavobacteriia</taxon>
        <taxon>Flavobacteriales</taxon>
        <taxon>Flavobacteriaceae</taxon>
        <taxon>Autumnicola</taxon>
    </lineage>
</organism>
<keyword evidence="3" id="KW-1185">Reference proteome</keyword>
<dbReference type="Proteomes" id="UP001262889">
    <property type="component" value="Unassembled WGS sequence"/>
</dbReference>
<evidence type="ECO:0000259" key="1">
    <source>
        <dbReference type="Pfam" id="PF08808"/>
    </source>
</evidence>
<dbReference type="RefSeq" id="WP_311535815.1">
    <property type="nucleotide sequence ID" value="NZ_JAVRHQ010000022.1"/>
</dbReference>
<evidence type="ECO:0000313" key="3">
    <source>
        <dbReference type="Proteomes" id="UP001262889"/>
    </source>
</evidence>
<proteinExistence type="predicted"/>